<feature type="region of interest" description="Disordered" evidence="1">
    <location>
        <begin position="19"/>
        <end position="75"/>
    </location>
</feature>
<feature type="region of interest" description="Disordered" evidence="1">
    <location>
        <begin position="97"/>
        <end position="120"/>
    </location>
</feature>
<sequence>MLTAEGRQTDRAVLLRVAFGPDAQQRRVQQAEPARQDPLAARPLASEVSRDPAAHGGQSLGEFERAVELPRGHSARPVGMVEILRAARVVHPDGLKVTVGARADPHVPPRRRDRERADPRERLLVADARAARVAILEAPPPADPGDARIARAGTA</sequence>
<organism evidence="2 3">
    <name type="scientific">Microbacterium nanhaiense</name>
    <dbReference type="NCBI Taxonomy" id="1301026"/>
    <lineage>
        <taxon>Bacteria</taxon>
        <taxon>Bacillati</taxon>
        <taxon>Actinomycetota</taxon>
        <taxon>Actinomycetes</taxon>
        <taxon>Micrococcales</taxon>
        <taxon>Microbacteriaceae</taxon>
        <taxon>Microbacterium</taxon>
    </lineage>
</organism>
<evidence type="ECO:0000256" key="1">
    <source>
        <dbReference type="SAM" id="MobiDB-lite"/>
    </source>
</evidence>
<evidence type="ECO:0000313" key="3">
    <source>
        <dbReference type="Proteomes" id="UP000638043"/>
    </source>
</evidence>
<gene>
    <name evidence="2" type="ORF">GCM10010910_27050</name>
</gene>
<name>A0ABQ2N363_9MICO</name>
<protein>
    <submittedName>
        <fullName evidence="2">Uncharacterized protein</fullName>
    </submittedName>
</protein>
<proteinExistence type="predicted"/>
<dbReference type="EMBL" id="BMMQ01000010">
    <property type="protein sequence ID" value="GGO66795.1"/>
    <property type="molecule type" value="Genomic_DNA"/>
</dbReference>
<accession>A0ABQ2N363</accession>
<reference evidence="3" key="1">
    <citation type="journal article" date="2019" name="Int. J. Syst. Evol. Microbiol.">
        <title>The Global Catalogue of Microorganisms (GCM) 10K type strain sequencing project: providing services to taxonomists for standard genome sequencing and annotation.</title>
        <authorList>
            <consortium name="The Broad Institute Genomics Platform"/>
            <consortium name="The Broad Institute Genome Sequencing Center for Infectious Disease"/>
            <person name="Wu L."/>
            <person name="Ma J."/>
        </authorList>
    </citation>
    <scope>NUCLEOTIDE SEQUENCE [LARGE SCALE GENOMIC DNA]</scope>
    <source>
        <strain evidence="3">CGMCC 4.7181</strain>
    </source>
</reference>
<feature type="compositionally biased region" description="Basic and acidic residues" evidence="1">
    <location>
        <begin position="103"/>
        <end position="120"/>
    </location>
</feature>
<feature type="compositionally biased region" description="Basic and acidic residues" evidence="1">
    <location>
        <begin position="62"/>
        <end position="71"/>
    </location>
</feature>
<comment type="caution">
    <text evidence="2">The sequence shown here is derived from an EMBL/GenBank/DDBJ whole genome shotgun (WGS) entry which is preliminary data.</text>
</comment>
<dbReference type="Proteomes" id="UP000638043">
    <property type="component" value="Unassembled WGS sequence"/>
</dbReference>
<evidence type="ECO:0000313" key="2">
    <source>
        <dbReference type="EMBL" id="GGO66795.1"/>
    </source>
</evidence>
<keyword evidence="3" id="KW-1185">Reference proteome</keyword>